<accession>A0A382AYF0</accession>
<dbReference type="InterPro" id="IPR027417">
    <property type="entry name" value="P-loop_NTPase"/>
</dbReference>
<dbReference type="GO" id="GO:0005975">
    <property type="term" value="P:carbohydrate metabolic process"/>
    <property type="evidence" value="ECO:0007669"/>
    <property type="project" value="InterPro"/>
</dbReference>
<evidence type="ECO:0000256" key="7">
    <source>
        <dbReference type="ARBA" id="ARBA00047663"/>
    </source>
</evidence>
<keyword evidence="5" id="KW-0418">Kinase</keyword>
<comment type="catalytic activity">
    <reaction evidence="7">
        <text>D-ribulose 5-phosphate + ATP = D-ribulose 1,5-bisphosphate + ADP + H(+)</text>
        <dbReference type="Rhea" id="RHEA:19365"/>
        <dbReference type="ChEBI" id="CHEBI:15378"/>
        <dbReference type="ChEBI" id="CHEBI:30616"/>
        <dbReference type="ChEBI" id="CHEBI:57870"/>
        <dbReference type="ChEBI" id="CHEBI:58121"/>
        <dbReference type="ChEBI" id="CHEBI:456216"/>
        <dbReference type="EC" id="2.7.1.19"/>
    </reaction>
</comment>
<evidence type="ECO:0000313" key="9">
    <source>
        <dbReference type="EMBL" id="SVB06580.1"/>
    </source>
</evidence>
<evidence type="ECO:0000256" key="2">
    <source>
        <dbReference type="ARBA" id="ARBA00012042"/>
    </source>
</evidence>
<feature type="domain" description="Phosphoribulokinase/uridine kinase" evidence="8">
    <location>
        <begin position="7"/>
        <end position="214"/>
    </location>
</feature>
<sequence>MSKKHPIIAVTGSSGAGTSIAKSAFMYIFRKNGISPAIIDGDCFHRYDRNEMDNLSAEAEKNGKNLTHFGPEGNLFEELESVFSEYGKNGTGKRRFYIHDEKEASEHGGAPGTLTPWESLKENTDLLFYEGLHGGLVTDKINVAKHVDLLIGVTPIINLEWMQKIHRDRAIRGYTTENATKLILSRMHDYVHYITPQFSLTDINFQRVPTIDTSNPFATHYIPSNDESFSVLHIRNLEKIKVDFHYLLEMLEGSIMSSPDTIVVPAGKKVFAMQLILTPVIQALLKK</sequence>
<dbReference type="GO" id="GO:0008974">
    <property type="term" value="F:phosphoribulokinase activity"/>
    <property type="evidence" value="ECO:0007669"/>
    <property type="project" value="UniProtKB-EC"/>
</dbReference>
<dbReference type="NCBIfam" id="NF011997">
    <property type="entry name" value="PRK15453.1"/>
    <property type="match status" value="1"/>
</dbReference>
<evidence type="ECO:0000256" key="5">
    <source>
        <dbReference type="ARBA" id="ARBA00022777"/>
    </source>
</evidence>
<evidence type="ECO:0000256" key="6">
    <source>
        <dbReference type="ARBA" id="ARBA00022840"/>
    </source>
</evidence>
<keyword evidence="6" id="KW-0067">ATP-binding</keyword>
<dbReference type="AlphaFoldDB" id="A0A382AYF0"/>
<evidence type="ECO:0000259" key="8">
    <source>
        <dbReference type="Pfam" id="PF00485"/>
    </source>
</evidence>
<organism evidence="9">
    <name type="scientific">marine metagenome</name>
    <dbReference type="NCBI Taxonomy" id="408172"/>
    <lineage>
        <taxon>unclassified sequences</taxon>
        <taxon>metagenomes</taxon>
        <taxon>ecological metagenomes</taxon>
    </lineage>
</organism>
<dbReference type="SUPFAM" id="SSF52540">
    <property type="entry name" value="P-loop containing nucleoside triphosphate hydrolases"/>
    <property type="match status" value="1"/>
</dbReference>
<dbReference type="InterPro" id="IPR006083">
    <property type="entry name" value="PRK/URK"/>
</dbReference>
<dbReference type="PRINTS" id="PR00478">
    <property type="entry name" value="PHRIBLKINASE"/>
</dbReference>
<proteinExistence type="inferred from homology"/>
<gene>
    <name evidence="9" type="ORF">METZ01_LOCUS159434</name>
</gene>
<dbReference type="GO" id="GO:0005524">
    <property type="term" value="F:ATP binding"/>
    <property type="evidence" value="ECO:0007669"/>
    <property type="project" value="UniProtKB-KW"/>
</dbReference>
<protein>
    <recommendedName>
        <fullName evidence="2">phosphoribulokinase</fullName>
        <ecNumber evidence="2">2.7.1.19</ecNumber>
    </recommendedName>
</protein>
<dbReference type="Pfam" id="PF00485">
    <property type="entry name" value="PRK"/>
    <property type="match status" value="1"/>
</dbReference>
<evidence type="ECO:0000256" key="4">
    <source>
        <dbReference type="ARBA" id="ARBA00022741"/>
    </source>
</evidence>
<reference evidence="9" key="1">
    <citation type="submission" date="2018-05" db="EMBL/GenBank/DDBJ databases">
        <authorList>
            <person name="Lanie J.A."/>
            <person name="Ng W.-L."/>
            <person name="Kazmierczak K.M."/>
            <person name="Andrzejewski T.M."/>
            <person name="Davidsen T.M."/>
            <person name="Wayne K.J."/>
            <person name="Tettelin H."/>
            <person name="Glass J.I."/>
            <person name="Rusch D."/>
            <person name="Podicherti R."/>
            <person name="Tsui H.-C.T."/>
            <person name="Winkler M.E."/>
        </authorList>
    </citation>
    <scope>NUCLEOTIDE SEQUENCE</scope>
</reference>
<evidence type="ECO:0000256" key="3">
    <source>
        <dbReference type="ARBA" id="ARBA00022679"/>
    </source>
</evidence>
<keyword evidence="4" id="KW-0547">Nucleotide-binding</keyword>
<keyword evidence="3" id="KW-0808">Transferase</keyword>
<dbReference type="Gene3D" id="3.40.50.300">
    <property type="entry name" value="P-loop containing nucleotide triphosphate hydrolases"/>
    <property type="match status" value="1"/>
</dbReference>
<dbReference type="PROSITE" id="PS00567">
    <property type="entry name" value="PHOSPHORIBULOKINASE"/>
    <property type="match status" value="1"/>
</dbReference>
<name>A0A382AYF0_9ZZZZ</name>
<dbReference type="EC" id="2.7.1.19" evidence="2"/>
<comment type="similarity">
    <text evidence="1">Belongs to the phosphoribulokinase family.</text>
</comment>
<dbReference type="EMBL" id="UINC01027400">
    <property type="protein sequence ID" value="SVB06580.1"/>
    <property type="molecule type" value="Genomic_DNA"/>
</dbReference>
<evidence type="ECO:0000256" key="1">
    <source>
        <dbReference type="ARBA" id="ARBA00009719"/>
    </source>
</evidence>
<dbReference type="InterPro" id="IPR006082">
    <property type="entry name" value="PRK"/>
</dbReference>